<comment type="caution">
    <text evidence="13">The sequence shown here is derived from an EMBL/GenBank/DDBJ whole genome shotgun (WGS) entry which is preliminary data.</text>
</comment>
<keyword evidence="14" id="KW-1185">Reference proteome</keyword>
<dbReference type="PANTHER" id="PTHR42985:SF40">
    <property type="entry name" value="LD47995P-RELATED"/>
    <property type="match status" value="1"/>
</dbReference>
<keyword evidence="7" id="KW-0915">Sodium</keyword>
<keyword evidence="4" id="KW-1003">Cell membrane</keyword>
<keyword evidence="3" id="KW-0813">Transport</keyword>
<feature type="transmembrane region" description="Helical" evidence="12">
    <location>
        <begin position="130"/>
        <end position="158"/>
    </location>
</feature>
<evidence type="ECO:0000256" key="5">
    <source>
        <dbReference type="ARBA" id="ARBA00022692"/>
    </source>
</evidence>
<dbReference type="Gene3D" id="1.20.1730.10">
    <property type="entry name" value="Sodium/glucose cotransporter"/>
    <property type="match status" value="1"/>
</dbReference>
<feature type="transmembrane region" description="Helical" evidence="12">
    <location>
        <begin position="467"/>
        <end position="489"/>
    </location>
</feature>
<evidence type="ECO:0000256" key="12">
    <source>
        <dbReference type="SAM" id="Phobius"/>
    </source>
</evidence>
<dbReference type="GO" id="GO:0005886">
    <property type="term" value="C:plasma membrane"/>
    <property type="evidence" value="ECO:0007669"/>
    <property type="project" value="UniProtKB-SubCell"/>
</dbReference>
<evidence type="ECO:0000256" key="10">
    <source>
        <dbReference type="ARBA" id="ARBA00023201"/>
    </source>
</evidence>
<accession>A0A178IFU0</accession>
<feature type="transmembrane region" description="Helical" evidence="12">
    <location>
        <begin position="164"/>
        <end position="182"/>
    </location>
</feature>
<evidence type="ECO:0000313" key="13">
    <source>
        <dbReference type="EMBL" id="OAM88882.1"/>
    </source>
</evidence>
<gene>
    <name evidence="13" type="ORF">AW736_15320</name>
</gene>
<evidence type="ECO:0000256" key="4">
    <source>
        <dbReference type="ARBA" id="ARBA00022475"/>
    </source>
</evidence>
<dbReference type="InterPro" id="IPR001734">
    <property type="entry name" value="Na/solute_symporter"/>
</dbReference>
<dbReference type="STRING" id="1184151.AW736_15320"/>
<feature type="transmembrane region" description="Helical" evidence="12">
    <location>
        <begin position="282"/>
        <end position="308"/>
    </location>
</feature>
<evidence type="ECO:0008006" key="15">
    <source>
        <dbReference type="Google" id="ProtNLM"/>
    </source>
</evidence>
<dbReference type="CDD" id="cd11495">
    <property type="entry name" value="SLC5sbd_NIS-like_u3"/>
    <property type="match status" value="1"/>
</dbReference>
<comment type="subcellular location">
    <subcellularLocation>
        <location evidence="1">Cell membrane</location>
        <topology evidence="1">Multi-pass membrane protein</topology>
    </subcellularLocation>
</comment>
<keyword evidence="10" id="KW-0739">Sodium transport</keyword>
<proteinExistence type="inferred from homology"/>
<dbReference type="Pfam" id="PF00474">
    <property type="entry name" value="SSF"/>
    <property type="match status" value="1"/>
</dbReference>
<feature type="transmembrane region" description="Helical" evidence="12">
    <location>
        <begin position="241"/>
        <end position="261"/>
    </location>
</feature>
<evidence type="ECO:0000256" key="6">
    <source>
        <dbReference type="ARBA" id="ARBA00022989"/>
    </source>
</evidence>
<name>A0A178IFU0_9BACT</name>
<keyword evidence="6 12" id="KW-1133">Transmembrane helix</keyword>
<dbReference type="InterPro" id="IPR051163">
    <property type="entry name" value="Sodium:Solute_Symporter_SSF"/>
</dbReference>
<keyword evidence="5 12" id="KW-0812">Transmembrane</keyword>
<dbReference type="InterPro" id="IPR038377">
    <property type="entry name" value="Na/Glc_symporter_sf"/>
</dbReference>
<protein>
    <recommendedName>
        <fullName evidence="15">Sodium:solute symporter</fullName>
    </recommendedName>
</protein>
<feature type="transmembrane region" description="Helical" evidence="12">
    <location>
        <begin position="194"/>
        <end position="211"/>
    </location>
</feature>
<dbReference type="Proteomes" id="UP000078486">
    <property type="component" value="Unassembled WGS sequence"/>
</dbReference>
<reference evidence="13 14" key="1">
    <citation type="submission" date="2016-01" db="EMBL/GenBank/DDBJ databases">
        <title>High potential of lignocellulose degradation of a new Verrucomicrobia species.</title>
        <authorList>
            <person name="Wang Y."/>
            <person name="Shi Y."/>
            <person name="Qiu Z."/>
            <person name="Liu S."/>
            <person name="Yang H."/>
        </authorList>
    </citation>
    <scope>NUCLEOTIDE SEQUENCE [LARGE SCALE GENOMIC DNA]</scope>
    <source>
        <strain evidence="13 14">TSB47</strain>
    </source>
</reference>
<feature type="transmembrane region" description="Helical" evidence="12">
    <location>
        <begin position="20"/>
        <end position="38"/>
    </location>
</feature>
<feature type="transmembrane region" description="Helical" evidence="12">
    <location>
        <begin position="384"/>
        <end position="403"/>
    </location>
</feature>
<evidence type="ECO:0000256" key="9">
    <source>
        <dbReference type="ARBA" id="ARBA00023136"/>
    </source>
</evidence>
<feature type="transmembrane region" description="Helical" evidence="12">
    <location>
        <begin position="337"/>
        <end position="364"/>
    </location>
</feature>
<dbReference type="GO" id="GO:0006814">
    <property type="term" value="P:sodium ion transport"/>
    <property type="evidence" value="ECO:0007669"/>
    <property type="project" value="UniProtKB-KW"/>
</dbReference>
<dbReference type="RefSeq" id="WP_068771189.1">
    <property type="nucleotide sequence ID" value="NZ_CP109796.1"/>
</dbReference>
<sequence>MSPVLATATFTPRTLSLPDYVMLALYFALNLGIGWWCARRKKNSAGDYFLGGGRVLWWAAAISFFATSTSSISFMALPAKAYTTDWLAFGSAPAQAFAGILVGLVFVAGLRRMNMTTIFSYLERRYDRRVRLLGAGLGVFLKVGGRMSVVLLLPALALSTVTGLNVYLSIALMGGVTTIYALEGGFEAVIWTEVLQVAVTFGGVAVAFWFLTRGVDGGFSGIIANGMAADKFRAISWDPDVTQPTVVVFIGMFFATIFTQISDQPLMQRMLASANVKEAKRTVVIGNIIGLASSVVFFFVGSSLWVFYQANPGRLEAGLPNDAIFPYFIANELPRGVVGLIVAGLFAASMGALSSILNATASVVVSDFQGTLWPRSTERHRMRLAQATTLVCGVLATLFAMYLARLNVASLWDQFIKLVALIGGGFPGVFALGLLSRRANATGVMVGAVASIGVTWWVQTYTATNPFFHGFVAIASCMLIGYVASLLTARASDKKDLSGLTVWDRSTKEMAKID</sequence>
<dbReference type="PROSITE" id="PS50283">
    <property type="entry name" value="NA_SOLUT_SYMP_3"/>
    <property type="match status" value="1"/>
</dbReference>
<dbReference type="OrthoDB" id="9810181at2"/>
<dbReference type="EMBL" id="LRRQ01000118">
    <property type="protein sequence ID" value="OAM88882.1"/>
    <property type="molecule type" value="Genomic_DNA"/>
</dbReference>
<evidence type="ECO:0000256" key="7">
    <source>
        <dbReference type="ARBA" id="ARBA00023053"/>
    </source>
</evidence>
<comment type="similarity">
    <text evidence="2 11">Belongs to the sodium:solute symporter (SSF) (TC 2.A.21) family.</text>
</comment>
<dbReference type="GO" id="GO:0015293">
    <property type="term" value="F:symporter activity"/>
    <property type="evidence" value="ECO:0007669"/>
    <property type="project" value="TreeGrafter"/>
</dbReference>
<feature type="transmembrane region" description="Helical" evidence="12">
    <location>
        <begin position="415"/>
        <end position="435"/>
    </location>
</feature>
<keyword evidence="8" id="KW-0406">Ion transport</keyword>
<evidence type="ECO:0000256" key="2">
    <source>
        <dbReference type="ARBA" id="ARBA00006434"/>
    </source>
</evidence>
<evidence type="ECO:0000256" key="3">
    <source>
        <dbReference type="ARBA" id="ARBA00022448"/>
    </source>
</evidence>
<keyword evidence="9 12" id="KW-0472">Membrane</keyword>
<dbReference type="NCBIfam" id="TIGR00813">
    <property type="entry name" value="sss"/>
    <property type="match status" value="1"/>
</dbReference>
<feature type="transmembrane region" description="Helical" evidence="12">
    <location>
        <begin position="45"/>
        <end position="66"/>
    </location>
</feature>
<dbReference type="AlphaFoldDB" id="A0A178IFU0"/>
<dbReference type="PANTHER" id="PTHR42985">
    <property type="entry name" value="SODIUM-COUPLED MONOCARBOXYLATE TRANSPORTER"/>
    <property type="match status" value="1"/>
</dbReference>
<feature type="transmembrane region" description="Helical" evidence="12">
    <location>
        <begin position="86"/>
        <end position="110"/>
    </location>
</feature>
<evidence type="ECO:0000256" key="1">
    <source>
        <dbReference type="ARBA" id="ARBA00004651"/>
    </source>
</evidence>
<feature type="transmembrane region" description="Helical" evidence="12">
    <location>
        <begin position="442"/>
        <end position="461"/>
    </location>
</feature>
<organism evidence="13 14">
    <name type="scientific">Termitidicoccus mucosus</name>
    <dbReference type="NCBI Taxonomy" id="1184151"/>
    <lineage>
        <taxon>Bacteria</taxon>
        <taxon>Pseudomonadati</taxon>
        <taxon>Verrucomicrobiota</taxon>
        <taxon>Opitutia</taxon>
        <taxon>Opitutales</taxon>
        <taxon>Opitutaceae</taxon>
        <taxon>Termitidicoccus</taxon>
    </lineage>
</organism>
<evidence type="ECO:0000256" key="11">
    <source>
        <dbReference type="RuleBase" id="RU362091"/>
    </source>
</evidence>
<evidence type="ECO:0000256" key="8">
    <source>
        <dbReference type="ARBA" id="ARBA00023065"/>
    </source>
</evidence>
<evidence type="ECO:0000313" key="14">
    <source>
        <dbReference type="Proteomes" id="UP000078486"/>
    </source>
</evidence>